<dbReference type="InterPro" id="IPR051531">
    <property type="entry name" value="N-acetyltransferase"/>
</dbReference>
<feature type="domain" description="N-acetyltransferase" evidence="1">
    <location>
        <begin position="3"/>
        <end position="160"/>
    </location>
</feature>
<dbReference type="GO" id="GO:0016747">
    <property type="term" value="F:acyltransferase activity, transferring groups other than amino-acyl groups"/>
    <property type="evidence" value="ECO:0007669"/>
    <property type="project" value="InterPro"/>
</dbReference>
<dbReference type="EMBL" id="JABBGG010000007">
    <property type="protein sequence ID" value="NML62126.1"/>
    <property type="molecule type" value="Genomic_DNA"/>
</dbReference>
<evidence type="ECO:0000313" key="2">
    <source>
        <dbReference type="EMBL" id="NML62126.1"/>
    </source>
</evidence>
<dbReference type="PROSITE" id="PS51186">
    <property type="entry name" value="GNAT"/>
    <property type="match status" value="1"/>
</dbReference>
<dbReference type="SUPFAM" id="SSF55729">
    <property type="entry name" value="Acyl-CoA N-acyltransferases (Nat)"/>
    <property type="match status" value="1"/>
</dbReference>
<dbReference type="Proteomes" id="UP000583752">
    <property type="component" value="Unassembled WGS sequence"/>
</dbReference>
<keyword evidence="3" id="KW-1185">Reference proteome</keyword>
<gene>
    <name evidence="2" type="ORF">HHL21_13785</name>
</gene>
<protein>
    <submittedName>
        <fullName evidence="2">GNAT family N-acetyltransferase</fullName>
    </submittedName>
</protein>
<sequence length="178" mass="18352">MTISLYSLSPADLRALAAGAIPAALPGKLADGALPPAFVAARSLRQLDTGKSADWCGTFLIVRDADSSIVGACGFKDQPADGCVEIGYGVAASCRKRGIATAAVSELVRIAFASLDVVTVLAQINPDNAGSARVVQSLGFEAGGTVIDDDGEPLMQWIRRPSSTARYDPVPVGSFIKS</sequence>
<evidence type="ECO:0000313" key="3">
    <source>
        <dbReference type="Proteomes" id="UP000583752"/>
    </source>
</evidence>
<dbReference type="Pfam" id="PF13302">
    <property type="entry name" value="Acetyltransf_3"/>
    <property type="match status" value="1"/>
</dbReference>
<dbReference type="AlphaFoldDB" id="A0A848HJU9"/>
<organism evidence="2 3">
    <name type="scientific">Massilia polaris</name>
    <dbReference type="NCBI Taxonomy" id="2728846"/>
    <lineage>
        <taxon>Bacteria</taxon>
        <taxon>Pseudomonadati</taxon>
        <taxon>Pseudomonadota</taxon>
        <taxon>Betaproteobacteria</taxon>
        <taxon>Burkholderiales</taxon>
        <taxon>Oxalobacteraceae</taxon>
        <taxon>Telluria group</taxon>
        <taxon>Massilia</taxon>
    </lineage>
</organism>
<dbReference type="Gene3D" id="3.40.630.30">
    <property type="match status" value="1"/>
</dbReference>
<proteinExistence type="predicted"/>
<dbReference type="InterPro" id="IPR000182">
    <property type="entry name" value="GNAT_dom"/>
</dbReference>
<dbReference type="RefSeq" id="WP_169466782.1">
    <property type="nucleotide sequence ID" value="NZ_JABBGG010000007.1"/>
</dbReference>
<dbReference type="PANTHER" id="PTHR43792:SF13">
    <property type="entry name" value="ACETYLTRANSFERASE"/>
    <property type="match status" value="1"/>
</dbReference>
<reference evidence="2 3" key="1">
    <citation type="submission" date="2020-04" db="EMBL/GenBank/DDBJ databases">
        <title>Massilia sp. RP-1-19 isolated from soil.</title>
        <authorList>
            <person name="Dahal R.H."/>
        </authorList>
    </citation>
    <scope>NUCLEOTIDE SEQUENCE [LARGE SCALE GENOMIC DNA]</scope>
    <source>
        <strain evidence="2 3">RP-1-19</strain>
    </source>
</reference>
<keyword evidence="2" id="KW-0808">Transferase</keyword>
<accession>A0A848HJU9</accession>
<dbReference type="InterPro" id="IPR016181">
    <property type="entry name" value="Acyl_CoA_acyltransferase"/>
</dbReference>
<name>A0A848HJU9_9BURK</name>
<evidence type="ECO:0000259" key="1">
    <source>
        <dbReference type="PROSITE" id="PS51186"/>
    </source>
</evidence>
<comment type="caution">
    <text evidence="2">The sequence shown here is derived from an EMBL/GenBank/DDBJ whole genome shotgun (WGS) entry which is preliminary data.</text>
</comment>
<dbReference type="PANTHER" id="PTHR43792">
    <property type="entry name" value="GNAT FAMILY, PUTATIVE (AFU_ORTHOLOGUE AFUA_3G00765)-RELATED-RELATED"/>
    <property type="match status" value="1"/>
</dbReference>